<keyword evidence="1" id="KW-0812">Transmembrane</keyword>
<feature type="transmembrane region" description="Helical" evidence="1">
    <location>
        <begin position="217"/>
        <end position="237"/>
    </location>
</feature>
<keyword evidence="1" id="KW-1133">Transmembrane helix</keyword>
<name>A0A6J8C087_MYTCO</name>
<gene>
    <name evidence="3" type="ORF">MCOR_23312</name>
</gene>
<feature type="domain" description="IgGFc-binding protein N-terminal" evidence="2">
    <location>
        <begin position="350"/>
        <end position="511"/>
    </location>
</feature>
<evidence type="ECO:0000256" key="1">
    <source>
        <dbReference type="SAM" id="Phobius"/>
    </source>
</evidence>
<organism evidence="3 4">
    <name type="scientific">Mytilus coruscus</name>
    <name type="common">Sea mussel</name>
    <dbReference type="NCBI Taxonomy" id="42192"/>
    <lineage>
        <taxon>Eukaryota</taxon>
        <taxon>Metazoa</taxon>
        <taxon>Spiralia</taxon>
        <taxon>Lophotrochozoa</taxon>
        <taxon>Mollusca</taxon>
        <taxon>Bivalvia</taxon>
        <taxon>Autobranchia</taxon>
        <taxon>Pteriomorphia</taxon>
        <taxon>Mytilida</taxon>
        <taxon>Mytiloidea</taxon>
        <taxon>Mytilidae</taxon>
        <taxon>Mytilinae</taxon>
        <taxon>Mytilus</taxon>
    </lineage>
</organism>
<accession>A0A6J8C087</accession>
<sequence>MVLSTEIKGKKMYMRVHHRQHYEIINEFEEQQFVRLRPGGHFKRELDEYFSSLEKKTNTNQDERKINGNKELENELRNIPVDGSKPHPFVKITRKHRTGKPWHSFLTEKLKRIKHYITSKLFSKENSTHANDQRYNNYNMTEKNNITDENSIAVRHNDTKYLLEKILRVKRSKNYVDANQDWELQYSTTGKPASTTKYSFKVDTKDIKEADKSQIKFILKMIFVTLGSILLISLIAYCFVKDPKTCIIAFGSGCPCLLYMCPCLMNRLKMYLEPNKIVQDQMNTYMPGLIIHEDGKLENYKPTPEEMECILDIVDIIGGPGTILSNIGIEIRSDEEIYVYAVNKLSHSTDAFVVFPVDTLGDNYYVITWSEEAEFMIFATEQNTSVNIVIAKGTYITYNSVTYTYGMTLNITMNRYQTFHVYGGPDYSGTRIISNEPITLITGALCTSIGQGSCDHVSSPMTPIETFGNTFVTINMPNCNRPVNFKIVTSDFDTDVNITGIASVSLDKPVWKSIDGSDDLQVTDINVTNGAHTVYHVNPTVTFLAVSTGLAHTESYAYSSGQRLARINSNCTQSMTVPGDIIDNDCDGLIDEEL</sequence>
<dbReference type="InterPro" id="IPR035234">
    <property type="entry name" value="IgGFc-bd_N"/>
</dbReference>
<dbReference type="OrthoDB" id="6160486at2759"/>
<keyword evidence="4" id="KW-1185">Reference proteome</keyword>
<dbReference type="PANTHER" id="PTHR46534:SF1">
    <property type="entry name" value="IGGFC-BINDING PROTEIN N-TERMINAL DOMAIN-CONTAINING PROTEIN"/>
    <property type="match status" value="1"/>
</dbReference>
<proteinExistence type="predicted"/>
<evidence type="ECO:0000313" key="3">
    <source>
        <dbReference type="EMBL" id="CAC5388027.1"/>
    </source>
</evidence>
<evidence type="ECO:0000313" key="4">
    <source>
        <dbReference type="Proteomes" id="UP000507470"/>
    </source>
</evidence>
<dbReference type="Pfam" id="PF17517">
    <property type="entry name" value="IgGFc_binding"/>
    <property type="match status" value="1"/>
</dbReference>
<keyword evidence="1" id="KW-0472">Membrane</keyword>
<dbReference type="AlphaFoldDB" id="A0A6J8C087"/>
<dbReference type="Proteomes" id="UP000507470">
    <property type="component" value="Unassembled WGS sequence"/>
</dbReference>
<protein>
    <recommendedName>
        <fullName evidence="2">IgGFc-binding protein N-terminal domain-containing protein</fullName>
    </recommendedName>
</protein>
<dbReference type="PANTHER" id="PTHR46534">
    <property type="entry name" value="IGGFC_BINDING DOMAIN-CONTAINING PROTEIN"/>
    <property type="match status" value="1"/>
</dbReference>
<dbReference type="EMBL" id="CACVKT020004120">
    <property type="protein sequence ID" value="CAC5388027.1"/>
    <property type="molecule type" value="Genomic_DNA"/>
</dbReference>
<reference evidence="3 4" key="1">
    <citation type="submission" date="2020-06" db="EMBL/GenBank/DDBJ databases">
        <authorList>
            <person name="Li R."/>
            <person name="Bekaert M."/>
        </authorList>
    </citation>
    <scope>NUCLEOTIDE SEQUENCE [LARGE SCALE GENOMIC DNA]</scope>
    <source>
        <strain evidence="4">wild</strain>
    </source>
</reference>
<evidence type="ECO:0000259" key="2">
    <source>
        <dbReference type="Pfam" id="PF17517"/>
    </source>
</evidence>